<feature type="transmembrane region" description="Helical" evidence="6">
    <location>
        <begin position="244"/>
        <end position="264"/>
    </location>
</feature>
<dbReference type="PANTHER" id="PTHR30569:SF0">
    <property type="entry name" value="CYTOSINE PERMEASE"/>
    <property type="match status" value="1"/>
</dbReference>
<dbReference type="Gene3D" id="1.10.4160.10">
    <property type="entry name" value="Hydantoin permease"/>
    <property type="match status" value="1"/>
</dbReference>
<dbReference type="InterPro" id="IPR001248">
    <property type="entry name" value="Pur-cyt_permease"/>
</dbReference>
<feature type="transmembrane region" description="Helical" evidence="6">
    <location>
        <begin position="112"/>
        <end position="131"/>
    </location>
</feature>
<dbReference type="Proteomes" id="UP001197875">
    <property type="component" value="Unassembled WGS sequence"/>
</dbReference>
<feature type="transmembrane region" description="Helical" evidence="6">
    <location>
        <begin position="143"/>
        <end position="161"/>
    </location>
</feature>
<dbReference type="GO" id="GO:0015209">
    <property type="term" value="F:cytosine transmembrane transporter activity"/>
    <property type="evidence" value="ECO:0007669"/>
    <property type="project" value="InterPro"/>
</dbReference>
<keyword evidence="8" id="KW-1185">Reference proteome</keyword>
<reference evidence="7 8" key="1">
    <citation type="submission" date="2021-10" db="EMBL/GenBank/DDBJ databases">
        <title>Anaerobic single-cell dispensing facilitates the cultivation of human gut bacteria.</title>
        <authorList>
            <person name="Afrizal A."/>
        </authorList>
    </citation>
    <scope>NUCLEOTIDE SEQUENCE [LARGE SCALE GENOMIC DNA]</scope>
    <source>
        <strain evidence="7 8">CLA-AA-H277</strain>
    </source>
</reference>
<proteinExistence type="inferred from homology"/>
<evidence type="ECO:0000256" key="3">
    <source>
        <dbReference type="ARBA" id="ARBA00022692"/>
    </source>
</evidence>
<organism evidence="7 8">
    <name type="scientific">Fusicatenibacter faecihominis</name>
    <dbReference type="NCBI Taxonomy" id="2881276"/>
    <lineage>
        <taxon>Bacteria</taxon>
        <taxon>Bacillati</taxon>
        <taxon>Bacillota</taxon>
        <taxon>Clostridia</taxon>
        <taxon>Lachnospirales</taxon>
        <taxon>Lachnospiraceae</taxon>
        <taxon>Fusicatenibacter</taxon>
    </lineage>
</organism>
<dbReference type="InterPro" id="IPR030191">
    <property type="entry name" value="CodB"/>
</dbReference>
<dbReference type="GO" id="GO:0005886">
    <property type="term" value="C:plasma membrane"/>
    <property type="evidence" value="ECO:0007669"/>
    <property type="project" value="TreeGrafter"/>
</dbReference>
<feature type="transmembrane region" description="Helical" evidence="6">
    <location>
        <begin position="12"/>
        <end position="32"/>
    </location>
</feature>
<feature type="transmembrane region" description="Helical" evidence="6">
    <location>
        <begin position="38"/>
        <end position="61"/>
    </location>
</feature>
<evidence type="ECO:0000256" key="2">
    <source>
        <dbReference type="ARBA" id="ARBA00008974"/>
    </source>
</evidence>
<dbReference type="AlphaFoldDB" id="A0AAE3DU31"/>
<keyword evidence="3 6" id="KW-0812">Transmembrane</keyword>
<evidence type="ECO:0000313" key="7">
    <source>
        <dbReference type="EMBL" id="MCC2190458.1"/>
    </source>
</evidence>
<feature type="transmembrane region" description="Helical" evidence="6">
    <location>
        <begin position="308"/>
        <end position="329"/>
    </location>
</feature>
<evidence type="ECO:0000256" key="6">
    <source>
        <dbReference type="SAM" id="Phobius"/>
    </source>
</evidence>
<gene>
    <name evidence="7" type="primary">cytX</name>
    <name evidence="7" type="ORF">LKD71_11680</name>
</gene>
<dbReference type="Pfam" id="PF02133">
    <property type="entry name" value="Transp_cyt_pur"/>
    <property type="match status" value="1"/>
</dbReference>
<evidence type="ECO:0000256" key="5">
    <source>
        <dbReference type="ARBA" id="ARBA00023136"/>
    </source>
</evidence>
<comment type="subcellular location">
    <subcellularLocation>
        <location evidence="1">Membrane</location>
        <topology evidence="1">Multi-pass membrane protein</topology>
    </subcellularLocation>
</comment>
<dbReference type="PANTHER" id="PTHR30569">
    <property type="entry name" value="CYTOSINE TRANSPORTER CODB"/>
    <property type="match status" value="1"/>
</dbReference>
<evidence type="ECO:0000256" key="4">
    <source>
        <dbReference type="ARBA" id="ARBA00022989"/>
    </source>
</evidence>
<accession>A0AAE3DU31</accession>
<dbReference type="EMBL" id="JAJEPR010000020">
    <property type="protein sequence ID" value="MCC2190458.1"/>
    <property type="molecule type" value="Genomic_DNA"/>
</dbReference>
<dbReference type="NCBIfam" id="TIGR02358">
    <property type="entry name" value="thia_cytX"/>
    <property type="match status" value="1"/>
</dbReference>
<protein>
    <submittedName>
        <fullName evidence="7">Hydroxymethylpyrimidine transporter CytX</fullName>
    </submittedName>
</protein>
<comment type="similarity">
    <text evidence="2">Belongs to the purine-cytosine permease (2.A.39) family.</text>
</comment>
<evidence type="ECO:0000256" key="1">
    <source>
        <dbReference type="ARBA" id="ARBA00004141"/>
    </source>
</evidence>
<feature type="transmembrane region" description="Helical" evidence="6">
    <location>
        <begin position="82"/>
        <end position="100"/>
    </location>
</feature>
<dbReference type="InterPro" id="IPR012732">
    <property type="entry name" value="Thia_CytX"/>
</dbReference>
<feature type="transmembrane region" description="Helical" evidence="6">
    <location>
        <begin position="341"/>
        <end position="357"/>
    </location>
</feature>
<evidence type="ECO:0000313" key="8">
    <source>
        <dbReference type="Proteomes" id="UP001197875"/>
    </source>
</evidence>
<keyword evidence="5 6" id="KW-0472">Membrane</keyword>
<keyword evidence="4 6" id="KW-1133">Transmembrane helix</keyword>
<dbReference type="RefSeq" id="WP_227615545.1">
    <property type="nucleotide sequence ID" value="NZ_JAJEPR010000020.1"/>
</dbReference>
<feature type="transmembrane region" description="Helical" evidence="6">
    <location>
        <begin position="363"/>
        <end position="384"/>
    </location>
</feature>
<feature type="transmembrane region" description="Helical" evidence="6">
    <location>
        <begin position="204"/>
        <end position="224"/>
    </location>
</feature>
<comment type="caution">
    <text evidence="7">The sequence shown here is derived from an EMBL/GenBank/DDBJ whole genome shotgun (WGS) entry which is preliminary data.</text>
</comment>
<feature type="transmembrane region" description="Helical" evidence="6">
    <location>
        <begin position="284"/>
        <end position="302"/>
    </location>
</feature>
<feature type="transmembrane region" description="Helical" evidence="6">
    <location>
        <begin position="173"/>
        <end position="192"/>
    </location>
</feature>
<name>A0AAE3DU31_9FIRM</name>
<sequence>MEKKTSLFENGLIWFGAGVSIAEILTGTYFSSLGFGKGLAAILIGHVIGCIMLFLSGVIGGKLGKSAMETVKDSFGIHGGQLFATLNVLQLVGWTAIMIYDGALAANGIFSTGHWVWCLVIGALIIVWILIGITNLGKVNTIAMAALFILTLILSKIIFFSGNPMADTADDSLTFGAAVELAVAMPLSWLPLISDYTREAKEPVKATAVSAVVYGIVSCFMYVIGMGASIFTGENDIAQILMKAGLGIAGLLIVVFSTVTTTFLDAYSAGISGESIVAKLKGKYAAVAVTVIGTVGAIVYPMDDITDFLYLIGSVFAPMIAVQIADFFLLKKKKEEQAFDWCNLVIWLVGFVLYRILMHVDFALGNTLPDMVLTVLICLAVNAVKGKKNA</sequence>